<dbReference type="Proteomes" id="UP000302139">
    <property type="component" value="Unassembled WGS sequence"/>
</dbReference>
<keyword evidence="1" id="KW-0812">Transmembrane</keyword>
<dbReference type="EMBL" id="BJHX01000003">
    <property type="protein sequence ID" value="GDY69876.1"/>
    <property type="molecule type" value="Genomic_DNA"/>
</dbReference>
<reference evidence="3 4" key="1">
    <citation type="submission" date="2019-04" db="EMBL/GenBank/DDBJ databases">
        <title>Draft genome sequences of Streptomyces avermitilis ATCC 31267.</title>
        <authorList>
            <person name="Komaki H."/>
            <person name="Tamura T."/>
            <person name="Hosoyama A."/>
        </authorList>
    </citation>
    <scope>NUCLEOTIDE SEQUENCE [LARGE SCALE GENOMIC DNA]</scope>
    <source>
        <strain evidence="3 4">ATCC 31267</strain>
    </source>
</reference>
<dbReference type="AlphaFoldDB" id="A0A4D4MDJ1"/>
<sequence length="78" mass="7641">MAEEVEAVVVVTSAVAPGAAAAAPGDVTRVTKAPAFAVLGANSRFGLVMAAGFAAGAVLGVLLLGVFSDLVLLSPCWQ</sequence>
<dbReference type="Proteomes" id="UP000299211">
    <property type="component" value="Unassembled WGS sequence"/>
</dbReference>
<protein>
    <submittedName>
        <fullName evidence="2">Uncharacterized protein</fullName>
    </submittedName>
</protein>
<gene>
    <name evidence="2" type="ORF">SAV14893_092690</name>
    <name evidence="3" type="ORF">SAV31267_096300</name>
</gene>
<evidence type="ECO:0000313" key="2">
    <source>
        <dbReference type="EMBL" id="GDY69876.1"/>
    </source>
</evidence>
<evidence type="ECO:0000313" key="5">
    <source>
        <dbReference type="Proteomes" id="UP000302139"/>
    </source>
</evidence>
<name>A0A4D4MDJ1_STRAX</name>
<accession>A0A4D4MDJ1</accession>
<evidence type="ECO:0000313" key="4">
    <source>
        <dbReference type="Proteomes" id="UP000299211"/>
    </source>
</evidence>
<dbReference type="EMBL" id="BJHY01000002">
    <property type="protein sequence ID" value="GDY80145.1"/>
    <property type="molecule type" value="Genomic_DNA"/>
</dbReference>
<evidence type="ECO:0000256" key="1">
    <source>
        <dbReference type="SAM" id="Phobius"/>
    </source>
</evidence>
<keyword evidence="1" id="KW-0472">Membrane</keyword>
<proteinExistence type="predicted"/>
<organism evidence="2 5">
    <name type="scientific">Streptomyces avermitilis</name>
    <dbReference type="NCBI Taxonomy" id="33903"/>
    <lineage>
        <taxon>Bacteria</taxon>
        <taxon>Bacillati</taxon>
        <taxon>Actinomycetota</taxon>
        <taxon>Actinomycetes</taxon>
        <taxon>Kitasatosporales</taxon>
        <taxon>Streptomycetaceae</taxon>
        <taxon>Streptomyces</taxon>
    </lineage>
</organism>
<evidence type="ECO:0000313" key="3">
    <source>
        <dbReference type="EMBL" id="GDY80145.1"/>
    </source>
</evidence>
<reference evidence="2 5" key="2">
    <citation type="submission" date="2019-04" db="EMBL/GenBank/DDBJ databases">
        <title>Draft genome sequences of Streptomyces avermitilis NBRC 14893.</title>
        <authorList>
            <person name="Komaki H."/>
            <person name="Tamura T."/>
            <person name="Hosoyama A."/>
        </authorList>
    </citation>
    <scope>NUCLEOTIDE SEQUENCE [LARGE SCALE GENOMIC DNA]</scope>
    <source>
        <strain evidence="2 5">NBRC 14893</strain>
    </source>
</reference>
<feature type="transmembrane region" description="Helical" evidence="1">
    <location>
        <begin position="46"/>
        <end position="73"/>
    </location>
</feature>
<keyword evidence="1" id="KW-1133">Transmembrane helix</keyword>
<comment type="caution">
    <text evidence="2">The sequence shown here is derived from an EMBL/GenBank/DDBJ whole genome shotgun (WGS) entry which is preliminary data.</text>
</comment>